<dbReference type="STRING" id="403935.SAMN05216481_104239"/>
<keyword evidence="3" id="KW-1185">Reference proteome</keyword>
<reference evidence="2 3" key="1">
    <citation type="submission" date="2016-10" db="EMBL/GenBank/DDBJ databases">
        <authorList>
            <person name="de Groot N.N."/>
        </authorList>
    </citation>
    <scope>NUCLEOTIDE SEQUENCE [LARGE SCALE GENOMIC DNA]</scope>
    <source>
        <strain evidence="2 3">CGMCC 4.3519</strain>
    </source>
</reference>
<dbReference type="EMBL" id="FOET01000004">
    <property type="protein sequence ID" value="SEQ15932.1"/>
    <property type="molecule type" value="Genomic_DNA"/>
</dbReference>
<feature type="region of interest" description="Disordered" evidence="1">
    <location>
        <begin position="1"/>
        <end position="52"/>
    </location>
</feature>
<evidence type="ECO:0000256" key="1">
    <source>
        <dbReference type="SAM" id="MobiDB-lite"/>
    </source>
</evidence>
<organism evidence="2 3">
    <name type="scientific">Streptomyces radiopugnans</name>
    <dbReference type="NCBI Taxonomy" id="403935"/>
    <lineage>
        <taxon>Bacteria</taxon>
        <taxon>Bacillati</taxon>
        <taxon>Actinomycetota</taxon>
        <taxon>Actinomycetes</taxon>
        <taxon>Kitasatosporales</taxon>
        <taxon>Streptomycetaceae</taxon>
        <taxon>Streptomyces</taxon>
    </lineage>
</organism>
<name>A0A1H9DR27_9ACTN</name>
<dbReference type="AlphaFoldDB" id="A0A1H9DR27"/>
<evidence type="ECO:0000313" key="2">
    <source>
        <dbReference type="EMBL" id="SEQ15932.1"/>
    </source>
</evidence>
<protein>
    <submittedName>
        <fullName evidence="2">Uncharacterized protein</fullName>
    </submittedName>
</protein>
<accession>A0A1H9DR27</accession>
<proteinExistence type="predicted"/>
<gene>
    <name evidence="2" type="ORF">SAMN05216481_104239</name>
</gene>
<sequence length="152" mass="16420">MSRRRRGAAAVDGTASGDGGKEPGRRPRTSGNCGNRGNKGVGTASGETRTPVSVRKRYAVAASGRWTDEEDNVRLPAGEAHAWEQGMNQTVCGLSLSRSRLDRFPHVTWTDVIPESGGAADRVQRLCPRCASVAGRRGADARPRWRRTNPRP</sequence>
<evidence type="ECO:0000313" key="3">
    <source>
        <dbReference type="Proteomes" id="UP000199055"/>
    </source>
</evidence>
<dbReference type="Proteomes" id="UP000199055">
    <property type="component" value="Unassembled WGS sequence"/>
</dbReference>